<dbReference type="SUPFAM" id="SSF53850">
    <property type="entry name" value="Periplasmic binding protein-like II"/>
    <property type="match status" value="1"/>
</dbReference>
<organism evidence="2 3">
    <name type="scientific">Fusicatenibacter faecihominis</name>
    <dbReference type="NCBI Taxonomy" id="2881276"/>
    <lineage>
        <taxon>Bacteria</taxon>
        <taxon>Bacillati</taxon>
        <taxon>Bacillota</taxon>
        <taxon>Clostridia</taxon>
        <taxon>Lachnospirales</taxon>
        <taxon>Lachnospiraceae</taxon>
        <taxon>Fusicatenibacter</taxon>
    </lineage>
</organism>
<protein>
    <submittedName>
        <fullName evidence="2">ABC transporter substrate-binding protein</fullName>
    </submittedName>
</protein>
<dbReference type="InterPro" id="IPR006059">
    <property type="entry name" value="SBP"/>
</dbReference>
<accession>A0AAE3J600</accession>
<feature type="chain" id="PRO_5042055411" evidence="1">
    <location>
        <begin position="27"/>
        <end position="486"/>
    </location>
</feature>
<dbReference type="RefSeq" id="WP_178046434.1">
    <property type="nucleotide sequence ID" value="NZ_JAJEPR010000008.1"/>
</dbReference>
<dbReference type="InterPro" id="IPR050490">
    <property type="entry name" value="Bact_solute-bd_prot1"/>
</dbReference>
<sequence>MKMKKFAAMMLAGVLATTTMGMGVSASDDDYDFYFFNIKGEDADAMQAAVDAYKEETGVTIKLFTLGSGTDSSEALRADLQSDHMPAIFGVQDAQKLVEYQEGGYAMPLSDATNEEFKALADAIPENFYLTRDGETNYGVPLNIEGYGYIVDTRVIGAMFGEDNTDAFIEAYKTASYAEFEAMINAMQQYITDGTADDITLSGSTFSFAEKNDITSKLKGVIAVAGSEKWTYGDHLVNVAVDGVFSDSVAAAEATTEQLEAGKPVWEAYAKLLDLLTSHAQTERGPELINQTTNGYDQAVASFANGETVFIKQGNWCYTNITNANADIADYMTFLPIKLDVTDEDLTSGITAEQMNTSIPVFVPQYYCINAKCSDEEKEAAEKFLVWLNTSETGLKYVIEECAFIPYNADPDVTSAGYSLGDSILSYVKEGKTITNAYAGMPASYATYTLGAHLLENYVNTAEWPETAYSDIADFIVSSWSEAAGL</sequence>
<reference evidence="2 3" key="1">
    <citation type="submission" date="2021-10" db="EMBL/GenBank/DDBJ databases">
        <title>Anaerobic single-cell dispensing facilitates the cultivation of human gut bacteria.</title>
        <authorList>
            <person name="Afrizal A."/>
        </authorList>
    </citation>
    <scope>NUCLEOTIDE SEQUENCE [LARGE SCALE GENOMIC DNA]</scope>
    <source>
        <strain evidence="2 3">CLA-AA-H277</strain>
    </source>
</reference>
<proteinExistence type="predicted"/>
<gene>
    <name evidence="2" type="ORF">LKD71_06465</name>
</gene>
<evidence type="ECO:0000256" key="1">
    <source>
        <dbReference type="SAM" id="SignalP"/>
    </source>
</evidence>
<dbReference type="Gene3D" id="3.40.190.10">
    <property type="entry name" value="Periplasmic binding protein-like II"/>
    <property type="match status" value="3"/>
</dbReference>
<evidence type="ECO:0000313" key="3">
    <source>
        <dbReference type="Proteomes" id="UP001197875"/>
    </source>
</evidence>
<keyword evidence="3" id="KW-1185">Reference proteome</keyword>
<dbReference type="Pfam" id="PF13416">
    <property type="entry name" value="SBP_bac_8"/>
    <property type="match status" value="1"/>
</dbReference>
<dbReference type="PANTHER" id="PTHR43649:SF14">
    <property type="entry name" value="BLR3389 PROTEIN"/>
    <property type="match status" value="1"/>
</dbReference>
<name>A0AAE3J600_9FIRM</name>
<feature type="signal peptide" evidence="1">
    <location>
        <begin position="1"/>
        <end position="26"/>
    </location>
</feature>
<dbReference type="Proteomes" id="UP001197875">
    <property type="component" value="Unassembled WGS sequence"/>
</dbReference>
<evidence type="ECO:0000313" key="2">
    <source>
        <dbReference type="EMBL" id="MCC2189446.1"/>
    </source>
</evidence>
<dbReference type="PANTHER" id="PTHR43649">
    <property type="entry name" value="ARABINOSE-BINDING PROTEIN-RELATED"/>
    <property type="match status" value="1"/>
</dbReference>
<dbReference type="EMBL" id="JAJEPR010000008">
    <property type="protein sequence ID" value="MCC2189446.1"/>
    <property type="molecule type" value="Genomic_DNA"/>
</dbReference>
<comment type="caution">
    <text evidence="2">The sequence shown here is derived from an EMBL/GenBank/DDBJ whole genome shotgun (WGS) entry which is preliminary data.</text>
</comment>
<keyword evidence="1" id="KW-0732">Signal</keyword>
<dbReference type="AlphaFoldDB" id="A0AAE3J600"/>